<keyword evidence="4 7" id="KW-0812">Transmembrane</keyword>
<feature type="transmembrane region" description="Helical" evidence="7">
    <location>
        <begin position="29"/>
        <end position="50"/>
    </location>
</feature>
<dbReference type="Pfam" id="PF02706">
    <property type="entry name" value="Wzz"/>
    <property type="match status" value="1"/>
</dbReference>
<dbReference type="AlphaFoldDB" id="A0AAW7ZCK3"/>
<evidence type="ECO:0000256" key="7">
    <source>
        <dbReference type="SAM" id="Phobius"/>
    </source>
</evidence>
<name>A0AAW7ZCK3_9FIRM</name>
<feature type="domain" description="Tyrosine-protein kinase G-rich" evidence="9">
    <location>
        <begin position="157"/>
        <end position="205"/>
    </location>
</feature>
<evidence type="ECO:0000256" key="4">
    <source>
        <dbReference type="ARBA" id="ARBA00022692"/>
    </source>
</evidence>
<sequence>MNGDRTDQRDDFEVIDLRDIWRIIKKGKWILIALPLIAMLTSGIISFFVLTPRYEAHTTLMVGKTYEGQNAMMLQYNDILTANQLVKTYSQIAKSRTITEKVIEAEKLSFTPEQLSQKIDVKPVKDTQLISITVEDIDPERAARLANYTAAVFMGKVVEIMKVDNVNVIDLAVTPSNPVKPNKKLNILIAGVVGLMIALGLVFLLEFLDRTIKTSEDVKRHLGLPVLGAIPKIDE</sequence>
<reference evidence="10" key="2">
    <citation type="submission" date="2023-03" db="EMBL/GenBank/DDBJ databases">
        <authorList>
            <person name="Zhang Z."/>
        </authorList>
    </citation>
    <scope>NUCLEOTIDE SEQUENCE</scope>
    <source>
        <strain evidence="10">DSA</strain>
    </source>
</reference>
<evidence type="ECO:0000256" key="2">
    <source>
        <dbReference type="ARBA" id="ARBA00006683"/>
    </source>
</evidence>
<comment type="caution">
    <text evidence="10">The sequence shown here is derived from an EMBL/GenBank/DDBJ whole genome shotgun (WGS) entry which is preliminary data.</text>
</comment>
<keyword evidence="11" id="KW-1185">Reference proteome</keyword>
<keyword evidence="5 7" id="KW-1133">Transmembrane helix</keyword>
<organism evidence="10 11">
    <name type="scientific">Desulforamulus aquiferis</name>
    <dbReference type="NCBI Taxonomy" id="1397668"/>
    <lineage>
        <taxon>Bacteria</taxon>
        <taxon>Bacillati</taxon>
        <taxon>Bacillota</taxon>
        <taxon>Clostridia</taxon>
        <taxon>Eubacteriales</taxon>
        <taxon>Peptococcaceae</taxon>
        <taxon>Desulforamulus</taxon>
    </lineage>
</organism>
<reference evidence="10" key="1">
    <citation type="journal article" date="2023" name="J. Hazard. Mater.">
        <title>Anaerobic biodegradation of pyrene and benzo[a]pyrene by a new sulfate-reducing Desulforamulus aquiferis strain DSA.</title>
        <authorList>
            <person name="Zhang Z."/>
            <person name="Sun J."/>
            <person name="Gong X."/>
            <person name="Wang C."/>
            <person name="Wang H."/>
        </authorList>
    </citation>
    <scope>NUCLEOTIDE SEQUENCE</scope>
    <source>
        <strain evidence="10">DSA</strain>
    </source>
</reference>
<evidence type="ECO:0000259" key="9">
    <source>
        <dbReference type="Pfam" id="PF13807"/>
    </source>
</evidence>
<dbReference type="Pfam" id="PF13807">
    <property type="entry name" value="GNVR"/>
    <property type="match status" value="1"/>
</dbReference>
<dbReference type="InterPro" id="IPR003856">
    <property type="entry name" value="LPS_length_determ_N"/>
</dbReference>
<dbReference type="GO" id="GO:0004713">
    <property type="term" value="F:protein tyrosine kinase activity"/>
    <property type="evidence" value="ECO:0007669"/>
    <property type="project" value="TreeGrafter"/>
</dbReference>
<evidence type="ECO:0000256" key="5">
    <source>
        <dbReference type="ARBA" id="ARBA00022989"/>
    </source>
</evidence>
<protein>
    <submittedName>
        <fullName evidence="10">Wzz/FepE/Etk N-terminal domain-containing protein</fullName>
    </submittedName>
</protein>
<evidence type="ECO:0000259" key="8">
    <source>
        <dbReference type="Pfam" id="PF02706"/>
    </source>
</evidence>
<gene>
    <name evidence="10" type="ORF">P6N53_06575</name>
</gene>
<evidence type="ECO:0000313" key="11">
    <source>
        <dbReference type="Proteomes" id="UP001172911"/>
    </source>
</evidence>
<keyword evidence="6 7" id="KW-0472">Membrane</keyword>
<dbReference type="InterPro" id="IPR050445">
    <property type="entry name" value="Bact_polysacc_biosynth/exp"/>
</dbReference>
<comment type="subcellular location">
    <subcellularLocation>
        <location evidence="1">Cell membrane</location>
        <topology evidence="1">Multi-pass membrane protein</topology>
    </subcellularLocation>
</comment>
<comment type="similarity">
    <text evidence="2">Belongs to the CpsC/CapA family.</text>
</comment>
<evidence type="ECO:0000256" key="6">
    <source>
        <dbReference type="ARBA" id="ARBA00023136"/>
    </source>
</evidence>
<feature type="domain" description="Polysaccharide chain length determinant N-terminal" evidence="8">
    <location>
        <begin position="15"/>
        <end position="104"/>
    </location>
</feature>
<dbReference type="Proteomes" id="UP001172911">
    <property type="component" value="Unassembled WGS sequence"/>
</dbReference>
<keyword evidence="3" id="KW-1003">Cell membrane</keyword>
<dbReference type="EMBL" id="JARPTC010000008">
    <property type="protein sequence ID" value="MDO7786884.1"/>
    <property type="molecule type" value="Genomic_DNA"/>
</dbReference>
<evidence type="ECO:0000256" key="1">
    <source>
        <dbReference type="ARBA" id="ARBA00004651"/>
    </source>
</evidence>
<proteinExistence type="inferred from homology"/>
<dbReference type="InterPro" id="IPR032807">
    <property type="entry name" value="GNVR"/>
</dbReference>
<feature type="transmembrane region" description="Helical" evidence="7">
    <location>
        <begin position="185"/>
        <end position="205"/>
    </location>
</feature>
<evidence type="ECO:0000313" key="10">
    <source>
        <dbReference type="EMBL" id="MDO7786884.1"/>
    </source>
</evidence>
<dbReference type="RefSeq" id="WP_304541996.1">
    <property type="nucleotide sequence ID" value="NZ_JARPTC010000008.1"/>
</dbReference>
<accession>A0AAW7ZCK3</accession>
<dbReference type="PANTHER" id="PTHR32309:SF13">
    <property type="entry name" value="FERRIC ENTEROBACTIN TRANSPORT PROTEIN FEPE"/>
    <property type="match status" value="1"/>
</dbReference>
<dbReference type="GO" id="GO:0005886">
    <property type="term" value="C:plasma membrane"/>
    <property type="evidence" value="ECO:0007669"/>
    <property type="project" value="UniProtKB-SubCell"/>
</dbReference>
<evidence type="ECO:0000256" key="3">
    <source>
        <dbReference type="ARBA" id="ARBA00022475"/>
    </source>
</evidence>
<dbReference type="PANTHER" id="PTHR32309">
    <property type="entry name" value="TYROSINE-PROTEIN KINASE"/>
    <property type="match status" value="1"/>
</dbReference>